<accession>A0ABW6T9R3</accession>
<comment type="caution">
    <text evidence="1">The sequence shown here is derived from an EMBL/GenBank/DDBJ whole genome shotgun (WGS) entry which is preliminary data.</text>
</comment>
<evidence type="ECO:0000313" key="2">
    <source>
        <dbReference type="Proteomes" id="UP001602089"/>
    </source>
</evidence>
<dbReference type="EMBL" id="JBIATK010000001">
    <property type="protein sequence ID" value="MFF4021972.1"/>
    <property type="molecule type" value="Genomic_DNA"/>
</dbReference>
<keyword evidence="2" id="KW-1185">Reference proteome</keyword>
<name>A0ABW6T9R3_9NOCA</name>
<dbReference type="InterPro" id="IPR011009">
    <property type="entry name" value="Kinase-like_dom_sf"/>
</dbReference>
<reference evidence="1 2" key="1">
    <citation type="submission" date="2024-10" db="EMBL/GenBank/DDBJ databases">
        <title>The Natural Products Discovery Center: Release of the First 8490 Sequenced Strains for Exploring Actinobacteria Biosynthetic Diversity.</title>
        <authorList>
            <person name="Kalkreuter E."/>
            <person name="Kautsar S.A."/>
            <person name="Yang D."/>
            <person name="Bader C.D."/>
            <person name="Teijaro C.N."/>
            <person name="Fluegel L."/>
            <person name="Davis C.M."/>
            <person name="Simpson J.R."/>
            <person name="Lauterbach L."/>
            <person name="Steele A.D."/>
            <person name="Gui C."/>
            <person name="Meng S."/>
            <person name="Li G."/>
            <person name="Viehrig K."/>
            <person name="Ye F."/>
            <person name="Su P."/>
            <person name="Kiefer A.F."/>
            <person name="Nichols A."/>
            <person name="Cepeda A.J."/>
            <person name="Yan W."/>
            <person name="Fan B."/>
            <person name="Jiang Y."/>
            <person name="Adhikari A."/>
            <person name="Zheng C.-J."/>
            <person name="Schuster L."/>
            <person name="Cowan T.M."/>
            <person name="Smanski M.J."/>
            <person name="Chevrette M.G."/>
            <person name="De Carvalho L.P.S."/>
            <person name="Shen B."/>
        </authorList>
    </citation>
    <scope>NUCLEOTIDE SEQUENCE [LARGE SCALE GENOMIC DNA]</scope>
    <source>
        <strain evidence="1 2">NPDC001867</strain>
    </source>
</reference>
<organism evidence="1 2">
    <name type="scientific">Nocardia elegans</name>
    <dbReference type="NCBI Taxonomy" id="300029"/>
    <lineage>
        <taxon>Bacteria</taxon>
        <taxon>Bacillati</taxon>
        <taxon>Actinomycetota</taxon>
        <taxon>Actinomycetes</taxon>
        <taxon>Mycobacteriales</taxon>
        <taxon>Nocardiaceae</taxon>
        <taxon>Nocardia</taxon>
    </lineage>
</organism>
<protein>
    <recommendedName>
        <fullName evidence="3">Aminoglycoside phosphotransferase domain-containing protein</fullName>
    </recommendedName>
</protein>
<proteinExistence type="predicted"/>
<dbReference type="RefSeq" id="WP_195022032.1">
    <property type="nucleotide sequence ID" value="NZ_JADLPS010000002.1"/>
</dbReference>
<evidence type="ECO:0000313" key="1">
    <source>
        <dbReference type="EMBL" id="MFF4021972.1"/>
    </source>
</evidence>
<gene>
    <name evidence="1" type="ORF">ACFYY5_03930</name>
</gene>
<sequence>MHWFRTGATVIELESRPTLTSVRAVTNEYTDRGTTVLTHLRFDTTVDDAALRFARTALQHAACRVADRGAGGSLVYDIPGDVVAALDISLERDAVSCYRTLVEVMTSVHHLVPPGAPVLPSLPPWLVRLDHHLRGSGDGPVATLTPEPLREHLTSVVQQSIERSSGLVHGAPSLATTYHTGGGGVVLVGEDLAWGSPETDWGYLLGELEEIAYLSTNYELSAWVERLIRELDDSLRGTDLDHRYICDVAIAKRFTHLADYEQTCRIYGTDLPDADTVRNVIFDLNDLVQ</sequence>
<dbReference type="SUPFAM" id="SSF56112">
    <property type="entry name" value="Protein kinase-like (PK-like)"/>
    <property type="match status" value="1"/>
</dbReference>
<evidence type="ECO:0008006" key="3">
    <source>
        <dbReference type="Google" id="ProtNLM"/>
    </source>
</evidence>
<dbReference type="Proteomes" id="UP001602089">
    <property type="component" value="Unassembled WGS sequence"/>
</dbReference>